<keyword evidence="2" id="KW-0863">Zinc-finger</keyword>
<dbReference type="AlphaFoldDB" id="A0A139HSF4"/>
<evidence type="ECO:0000256" key="2">
    <source>
        <dbReference type="ARBA" id="ARBA00022771"/>
    </source>
</evidence>
<dbReference type="InterPro" id="IPR011011">
    <property type="entry name" value="Znf_FYVE_PHD"/>
</dbReference>
<dbReference type="Gene3D" id="3.30.60.90">
    <property type="match status" value="1"/>
</dbReference>
<evidence type="ECO:0000259" key="6">
    <source>
        <dbReference type="SMART" id="SM00291"/>
    </source>
</evidence>
<feature type="domain" description="Zinc finger PHD-type" evidence="5">
    <location>
        <begin position="370"/>
        <end position="436"/>
    </location>
</feature>
<dbReference type="Gene3D" id="3.30.40.10">
    <property type="entry name" value="Zinc/RING finger domain, C3HC4 (zinc finger)"/>
    <property type="match status" value="1"/>
</dbReference>
<dbReference type="SUPFAM" id="SSF57903">
    <property type="entry name" value="FYVE/PHD zinc finger"/>
    <property type="match status" value="1"/>
</dbReference>
<dbReference type="InterPro" id="IPR043145">
    <property type="entry name" value="Znf_ZZ_sf"/>
</dbReference>
<sequence>MASCSGYDGAFIKPEPMDEDVEMQDELFVAEESVTHAEAAQSGRPLDSAGNPFPTTCNTRDYRGHPYKHRLICGHIICTAEVEPCGSNCELSRAAESKPKTSPFECLHPKCIASRNAFIPKKFKKRACELSHIYGINEQEDRARTEEKAANASRGRQAVRPDQRALLRKNSISPDRRQRTTRKSTRQATAISTATEINAGLDAAERQLLKAQGGKHTRRVRGDRLETEEETRTDLTQAQAERSLEGMAIGTPRPKKKGRSQNISTMQGPVLLDRTVDVRDRDDCDGCGGTIKDTWFHCLNCADGHGQLGFDLCEDCHEKRDALTFVSRSHRQEHRFQKTWRRRDSDGPEVSMHPRTTENQVLDFELEEKWCICKSNINDNMLDCEKCQKAFHLGCVGEGFHTEAQYRMENAEEYHEADYARVRKEGITTFLCLDCKRGDEAAAQAMQTALDELRRAKAMVEKEAPENKQRTQTKRTADDAEIDEEEKECSRTNDMFGEEHDAVEHPAKCAKTGATVPTFGLMDLPFHGKK</sequence>
<evidence type="ECO:0000256" key="4">
    <source>
        <dbReference type="SAM" id="MobiDB-lite"/>
    </source>
</evidence>
<evidence type="ECO:0000313" key="7">
    <source>
        <dbReference type="EMBL" id="KXT05424.1"/>
    </source>
</evidence>
<dbReference type="OrthoDB" id="3632962at2759"/>
<feature type="compositionally biased region" description="Basic and acidic residues" evidence="4">
    <location>
        <begin position="497"/>
        <end position="507"/>
    </location>
</feature>
<proteinExistence type="predicted"/>
<feature type="region of interest" description="Disordered" evidence="4">
    <location>
        <begin position="140"/>
        <end position="193"/>
    </location>
</feature>
<keyword evidence="1" id="KW-0479">Metal-binding</keyword>
<dbReference type="SMART" id="SM00291">
    <property type="entry name" value="ZnF_ZZ"/>
    <property type="match status" value="1"/>
</dbReference>
<keyword evidence="8" id="KW-1185">Reference proteome</keyword>
<feature type="compositionally biased region" description="Basic and acidic residues" evidence="4">
    <location>
        <begin position="220"/>
        <end position="233"/>
    </location>
</feature>
<keyword evidence="3" id="KW-0862">Zinc</keyword>
<dbReference type="PROSITE" id="PS01359">
    <property type="entry name" value="ZF_PHD_1"/>
    <property type="match status" value="1"/>
</dbReference>
<organism evidence="7 8">
    <name type="scientific">Pseudocercospora eumusae</name>
    <dbReference type="NCBI Taxonomy" id="321146"/>
    <lineage>
        <taxon>Eukaryota</taxon>
        <taxon>Fungi</taxon>
        <taxon>Dikarya</taxon>
        <taxon>Ascomycota</taxon>
        <taxon>Pezizomycotina</taxon>
        <taxon>Dothideomycetes</taxon>
        <taxon>Dothideomycetidae</taxon>
        <taxon>Mycosphaerellales</taxon>
        <taxon>Mycosphaerellaceae</taxon>
        <taxon>Pseudocercospora</taxon>
    </lineage>
</organism>
<dbReference type="SUPFAM" id="SSF57850">
    <property type="entry name" value="RING/U-box"/>
    <property type="match status" value="1"/>
</dbReference>
<accession>A0A139HSF4</accession>
<dbReference type="EMBL" id="LFZN01000013">
    <property type="protein sequence ID" value="KXT05424.1"/>
    <property type="molecule type" value="Genomic_DNA"/>
</dbReference>
<dbReference type="InterPro" id="IPR013083">
    <property type="entry name" value="Znf_RING/FYVE/PHD"/>
</dbReference>
<feature type="region of interest" description="Disordered" evidence="4">
    <location>
        <begin position="210"/>
        <end position="238"/>
    </location>
</feature>
<feature type="region of interest" description="Disordered" evidence="4">
    <location>
        <begin position="460"/>
        <end position="509"/>
    </location>
</feature>
<feature type="compositionally biased region" description="Basic and acidic residues" evidence="4">
    <location>
        <begin position="140"/>
        <end position="149"/>
    </location>
</feature>
<evidence type="ECO:0000313" key="8">
    <source>
        <dbReference type="Proteomes" id="UP000070133"/>
    </source>
</evidence>
<reference evidence="7 8" key="1">
    <citation type="submission" date="2015-07" db="EMBL/GenBank/DDBJ databases">
        <title>Comparative genomics of the Sigatoka disease complex on banana suggests a link between parallel evolutionary changes in Pseudocercospora fijiensis and Pseudocercospora eumusae and increased virulence on the banana host.</title>
        <authorList>
            <person name="Chang T.-C."/>
            <person name="Salvucci A."/>
            <person name="Crous P.W."/>
            <person name="Stergiopoulos I."/>
        </authorList>
    </citation>
    <scope>NUCLEOTIDE SEQUENCE [LARGE SCALE GENOMIC DNA]</scope>
    <source>
        <strain evidence="7 8">CBS 114824</strain>
    </source>
</reference>
<name>A0A139HSF4_9PEZI</name>
<dbReference type="InterPro" id="IPR001965">
    <property type="entry name" value="Znf_PHD"/>
</dbReference>
<dbReference type="SMART" id="SM00249">
    <property type="entry name" value="PHD"/>
    <property type="match status" value="1"/>
</dbReference>
<feature type="domain" description="ZZ-type" evidence="6">
    <location>
        <begin position="278"/>
        <end position="327"/>
    </location>
</feature>
<evidence type="ECO:0000256" key="3">
    <source>
        <dbReference type="ARBA" id="ARBA00022833"/>
    </source>
</evidence>
<comment type="caution">
    <text evidence="7">The sequence shown here is derived from an EMBL/GenBank/DDBJ whole genome shotgun (WGS) entry which is preliminary data.</text>
</comment>
<evidence type="ECO:0008006" key="9">
    <source>
        <dbReference type="Google" id="ProtNLM"/>
    </source>
</evidence>
<dbReference type="GO" id="GO:0008270">
    <property type="term" value="F:zinc ion binding"/>
    <property type="evidence" value="ECO:0007669"/>
    <property type="project" value="UniProtKB-KW"/>
</dbReference>
<evidence type="ECO:0000256" key="1">
    <source>
        <dbReference type="ARBA" id="ARBA00022723"/>
    </source>
</evidence>
<dbReference type="InterPro" id="IPR019786">
    <property type="entry name" value="Zinc_finger_PHD-type_CS"/>
</dbReference>
<dbReference type="InterPro" id="IPR000433">
    <property type="entry name" value="Znf_ZZ"/>
</dbReference>
<evidence type="ECO:0000259" key="5">
    <source>
        <dbReference type="SMART" id="SM00249"/>
    </source>
</evidence>
<protein>
    <recommendedName>
        <fullName evidence="9">Zinc finger PHD-type domain-containing protein</fullName>
    </recommendedName>
</protein>
<gene>
    <name evidence="7" type="ORF">AC578_10991</name>
</gene>
<dbReference type="Proteomes" id="UP000070133">
    <property type="component" value="Unassembled WGS sequence"/>
</dbReference>
<feature type="compositionally biased region" description="Basic and acidic residues" evidence="4">
    <location>
        <begin position="460"/>
        <end position="469"/>
    </location>
</feature>